<sequence length="50" mass="5945">MEAFECIKKMLQNQVSNVENILVKEKRQFDGKKQFLESLPAFRFTLALPW</sequence>
<protein>
    <submittedName>
        <fullName evidence="1">Uncharacterized protein</fullName>
    </submittedName>
</protein>
<gene>
    <name evidence="1" type="ORF">X975_09702</name>
</gene>
<accession>A0A087UJ96</accession>
<keyword evidence="2" id="KW-1185">Reference proteome</keyword>
<evidence type="ECO:0000313" key="1">
    <source>
        <dbReference type="EMBL" id="KFM77435.1"/>
    </source>
</evidence>
<dbReference type="EMBL" id="KK120065">
    <property type="protein sequence ID" value="KFM77435.1"/>
    <property type="molecule type" value="Genomic_DNA"/>
</dbReference>
<evidence type="ECO:0000313" key="2">
    <source>
        <dbReference type="Proteomes" id="UP000054359"/>
    </source>
</evidence>
<proteinExistence type="predicted"/>
<dbReference type="Proteomes" id="UP000054359">
    <property type="component" value="Unassembled WGS sequence"/>
</dbReference>
<organism evidence="1 2">
    <name type="scientific">Stegodyphus mimosarum</name>
    <name type="common">African social velvet spider</name>
    <dbReference type="NCBI Taxonomy" id="407821"/>
    <lineage>
        <taxon>Eukaryota</taxon>
        <taxon>Metazoa</taxon>
        <taxon>Ecdysozoa</taxon>
        <taxon>Arthropoda</taxon>
        <taxon>Chelicerata</taxon>
        <taxon>Arachnida</taxon>
        <taxon>Araneae</taxon>
        <taxon>Araneomorphae</taxon>
        <taxon>Entelegynae</taxon>
        <taxon>Eresoidea</taxon>
        <taxon>Eresidae</taxon>
        <taxon>Stegodyphus</taxon>
    </lineage>
</organism>
<name>A0A087UJ96_STEMI</name>
<dbReference type="AlphaFoldDB" id="A0A087UJ96"/>
<feature type="non-terminal residue" evidence="1">
    <location>
        <position position="50"/>
    </location>
</feature>
<reference evidence="1 2" key="1">
    <citation type="submission" date="2013-11" db="EMBL/GenBank/DDBJ databases">
        <title>Genome sequencing of Stegodyphus mimosarum.</title>
        <authorList>
            <person name="Bechsgaard J."/>
        </authorList>
    </citation>
    <scope>NUCLEOTIDE SEQUENCE [LARGE SCALE GENOMIC DNA]</scope>
</reference>